<evidence type="ECO:0000259" key="8">
    <source>
        <dbReference type="Pfam" id="PF02911"/>
    </source>
</evidence>
<evidence type="ECO:0000256" key="3">
    <source>
        <dbReference type="ARBA" id="ARBA00014185"/>
    </source>
</evidence>
<dbReference type="NCBIfam" id="TIGR00460">
    <property type="entry name" value="fmt"/>
    <property type="match status" value="1"/>
</dbReference>
<gene>
    <name evidence="9" type="ORF">FisN_2Lh121</name>
</gene>
<evidence type="ECO:0000313" key="9">
    <source>
        <dbReference type="EMBL" id="GAX18467.1"/>
    </source>
</evidence>
<organism evidence="9 10">
    <name type="scientific">Fistulifera solaris</name>
    <name type="common">Oleaginous diatom</name>
    <dbReference type="NCBI Taxonomy" id="1519565"/>
    <lineage>
        <taxon>Eukaryota</taxon>
        <taxon>Sar</taxon>
        <taxon>Stramenopiles</taxon>
        <taxon>Ochrophyta</taxon>
        <taxon>Bacillariophyta</taxon>
        <taxon>Bacillariophyceae</taxon>
        <taxon>Bacillariophycidae</taxon>
        <taxon>Naviculales</taxon>
        <taxon>Naviculaceae</taxon>
        <taxon>Fistulifera</taxon>
    </lineage>
</organism>
<evidence type="ECO:0000256" key="4">
    <source>
        <dbReference type="ARBA" id="ARBA00022679"/>
    </source>
</evidence>
<name>A0A1Z5JWR6_FISSO</name>
<evidence type="ECO:0000313" key="10">
    <source>
        <dbReference type="Proteomes" id="UP000198406"/>
    </source>
</evidence>
<feature type="domain" description="Formyl transferase C-terminal" evidence="8">
    <location>
        <begin position="262"/>
        <end position="358"/>
    </location>
</feature>
<dbReference type="SUPFAM" id="SSF53328">
    <property type="entry name" value="Formyltransferase"/>
    <property type="match status" value="1"/>
</dbReference>
<dbReference type="CDD" id="cd08704">
    <property type="entry name" value="Met_tRNA_FMT_C"/>
    <property type="match status" value="1"/>
</dbReference>
<feature type="signal peptide" evidence="6">
    <location>
        <begin position="1"/>
        <end position="19"/>
    </location>
</feature>
<dbReference type="HAMAP" id="MF_00182">
    <property type="entry name" value="Formyl_trans"/>
    <property type="match status" value="1"/>
</dbReference>
<evidence type="ECO:0000259" key="7">
    <source>
        <dbReference type="Pfam" id="PF00551"/>
    </source>
</evidence>
<keyword evidence="10" id="KW-1185">Reference proteome</keyword>
<keyword evidence="4 9" id="KW-0808">Transferase</keyword>
<dbReference type="InterPro" id="IPR002376">
    <property type="entry name" value="Formyl_transf_N"/>
</dbReference>
<keyword evidence="5" id="KW-0648">Protein biosynthesis</keyword>
<dbReference type="EMBL" id="BDSP01000130">
    <property type="protein sequence ID" value="GAX18467.1"/>
    <property type="molecule type" value="Genomic_DNA"/>
</dbReference>
<dbReference type="InterPro" id="IPR011034">
    <property type="entry name" value="Formyl_transferase-like_C_sf"/>
</dbReference>
<feature type="domain" description="Formyl transferase N-terminal" evidence="7">
    <location>
        <begin position="42"/>
        <end position="225"/>
    </location>
</feature>
<comment type="similarity">
    <text evidence="1">Belongs to the Fmt family.</text>
</comment>
<comment type="caution">
    <text evidence="9">The sequence shown here is derived from an EMBL/GenBank/DDBJ whole genome shotgun (WGS) entry which is preliminary data.</text>
</comment>
<keyword evidence="6" id="KW-0732">Signal</keyword>
<dbReference type="Gene3D" id="3.40.50.12230">
    <property type="match status" value="1"/>
</dbReference>
<dbReference type="InterPro" id="IPR036477">
    <property type="entry name" value="Formyl_transf_N_sf"/>
</dbReference>
<accession>A0A1Z5JWR6</accession>
<evidence type="ECO:0000256" key="1">
    <source>
        <dbReference type="ARBA" id="ARBA00010699"/>
    </source>
</evidence>
<dbReference type="PANTHER" id="PTHR11138">
    <property type="entry name" value="METHIONYL-TRNA FORMYLTRANSFERASE"/>
    <property type="match status" value="1"/>
</dbReference>
<dbReference type="GO" id="GO:0004479">
    <property type="term" value="F:methionyl-tRNA formyltransferase activity"/>
    <property type="evidence" value="ECO:0007669"/>
    <property type="project" value="UniProtKB-EC"/>
</dbReference>
<evidence type="ECO:0000256" key="6">
    <source>
        <dbReference type="SAM" id="SignalP"/>
    </source>
</evidence>
<proteinExistence type="inferred from homology"/>
<dbReference type="SUPFAM" id="SSF50486">
    <property type="entry name" value="FMT C-terminal domain-like"/>
    <property type="match status" value="1"/>
</dbReference>
<dbReference type="InParanoid" id="A0A1Z5JWR6"/>
<dbReference type="Pfam" id="PF00551">
    <property type="entry name" value="Formyl_trans_N"/>
    <property type="match status" value="1"/>
</dbReference>
<sequence>MFTPFSLLMSVLLVRSIGAWQSPTVSRLHYRHSLVYLYSTKRIVYLGTPEVAATTLSTLHDASQDNDWEIVSVVTQPPTRRRRKGDKLEASPVGKTAESLGIPVLTPQKANDAQFLDALQQLQPDLCITAAYGQYLPKRFLATPSAGTVNIHPSLLPKWRGASPVQRSLQAGDNPVGVTVLYTVSKMDAGPIISQISVPVEDSETSVTVLPKLFEIGTNELIRVLPDILSGQITPQTATPQDDAKATAAHLITTAESALKVWNQTARECHNQNRGFAMWPQTYLWIQPGDREPIKIKVLETRVPDMDPIEPVTNVVTVGPTKQDGLYVTCFDGSVLELLKVQPATKKAFAARDLQNGYPGETLRWIRQIEEDGESSS</sequence>
<dbReference type="EC" id="2.1.2.9" evidence="2"/>
<reference evidence="9 10" key="1">
    <citation type="journal article" date="2015" name="Plant Cell">
        <title>Oil accumulation by the oleaginous diatom Fistulifera solaris as revealed by the genome and transcriptome.</title>
        <authorList>
            <person name="Tanaka T."/>
            <person name="Maeda Y."/>
            <person name="Veluchamy A."/>
            <person name="Tanaka M."/>
            <person name="Abida H."/>
            <person name="Marechal E."/>
            <person name="Bowler C."/>
            <person name="Muto M."/>
            <person name="Sunaga Y."/>
            <person name="Tanaka M."/>
            <person name="Yoshino T."/>
            <person name="Taniguchi T."/>
            <person name="Fukuda Y."/>
            <person name="Nemoto M."/>
            <person name="Matsumoto M."/>
            <person name="Wong P.S."/>
            <person name="Aburatani S."/>
            <person name="Fujibuchi W."/>
        </authorList>
    </citation>
    <scope>NUCLEOTIDE SEQUENCE [LARGE SCALE GENOMIC DNA]</scope>
    <source>
        <strain evidence="9 10">JPCC DA0580</strain>
    </source>
</reference>
<dbReference type="InterPro" id="IPR044135">
    <property type="entry name" value="Met-tRNA-FMT_C"/>
</dbReference>
<dbReference type="CDD" id="cd08646">
    <property type="entry name" value="FMT_core_Met-tRNA-FMT_N"/>
    <property type="match status" value="1"/>
</dbReference>
<dbReference type="GO" id="GO:0005739">
    <property type="term" value="C:mitochondrion"/>
    <property type="evidence" value="ECO:0007669"/>
    <property type="project" value="TreeGrafter"/>
</dbReference>
<dbReference type="Pfam" id="PF02911">
    <property type="entry name" value="Formyl_trans_C"/>
    <property type="match status" value="1"/>
</dbReference>
<dbReference type="InterPro" id="IPR005794">
    <property type="entry name" value="Fmt"/>
</dbReference>
<dbReference type="AlphaFoldDB" id="A0A1Z5JWR6"/>
<evidence type="ECO:0000256" key="2">
    <source>
        <dbReference type="ARBA" id="ARBA00012261"/>
    </source>
</evidence>
<feature type="chain" id="PRO_5012487178" description="Methionyl-tRNA formyltransferase, mitochondrial" evidence="6">
    <location>
        <begin position="20"/>
        <end position="377"/>
    </location>
</feature>
<dbReference type="InterPro" id="IPR005793">
    <property type="entry name" value="Formyl_trans_C"/>
</dbReference>
<dbReference type="InterPro" id="IPR041711">
    <property type="entry name" value="Met-tRNA-FMT_N"/>
</dbReference>
<protein>
    <recommendedName>
        <fullName evidence="3">Methionyl-tRNA formyltransferase, mitochondrial</fullName>
        <ecNumber evidence="2">2.1.2.9</ecNumber>
    </recommendedName>
</protein>
<evidence type="ECO:0000256" key="5">
    <source>
        <dbReference type="ARBA" id="ARBA00022917"/>
    </source>
</evidence>
<dbReference type="Proteomes" id="UP000198406">
    <property type="component" value="Unassembled WGS sequence"/>
</dbReference>
<dbReference type="PANTHER" id="PTHR11138:SF5">
    <property type="entry name" value="METHIONYL-TRNA FORMYLTRANSFERASE, MITOCHONDRIAL"/>
    <property type="match status" value="1"/>
</dbReference>
<dbReference type="OrthoDB" id="10268103at2759"/>